<dbReference type="Proteomes" id="UP001556636">
    <property type="component" value="Unassembled WGS sequence"/>
</dbReference>
<gene>
    <name evidence="3" type="ORF">V6X51_09435</name>
</gene>
<keyword evidence="4" id="KW-1185">Reference proteome</keyword>
<name>A0ABV3RZY7_9GAMM</name>
<evidence type="ECO:0000313" key="3">
    <source>
        <dbReference type="EMBL" id="MEX0373649.1"/>
    </source>
</evidence>
<evidence type="ECO:0000313" key="4">
    <source>
        <dbReference type="Proteomes" id="UP001556636"/>
    </source>
</evidence>
<evidence type="ECO:0000259" key="2">
    <source>
        <dbReference type="Pfam" id="PF26343"/>
    </source>
</evidence>
<evidence type="ECO:0000259" key="1">
    <source>
        <dbReference type="Pfam" id="PF13470"/>
    </source>
</evidence>
<comment type="caution">
    <text evidence="3">The sequence shown here is derived from an EMBL/GenBank/DDBJ whole genome shotgun (WGS) entry which is preliminary data.</text>
</comment>
<organism evidence="3 4">
    <name type="scientific">Spiribacter roseus</name>
    <dbReference type="NCBI Taxonomy" id="1855875"/>
    <lineage>
        <taxon>Bacteria</taxon>
        <taxon>Pseudomonadati</taxon>
        <taxon>Pseudomonadota</taxon>
        <taxon>Gammaproteobacteria</taxon>
        <taxon>Chromatiales</taxon>
        <taxon>Ectothiorhodospiraceae</taxon>
        <taxon>Spiribacter</taxon>
    </lineage>
</organism>
<protein>
    <submittedName>
        <fullName evidence="3">PIN domain-containing protein</fullName>
    </submittedName>
</protein>
<dbReference type="Pfam" id="PF26343">
    <property type="entry name" value="VapC50_C"/>
    <property type="match status" value="1"/>
</dbReference>
<sequence>MRFVVVFDACVLYPAPMRDFLIRLATAGLFAAKWTDRIHDEWTRNLLAQRPDLAGALERTRSLMDHAVHDCLVEGYEPLIEGLSLPDPDDRHVLAAAIRAGAQSIVTINLKDFPASSLAPYGIEAVHPDTFVEQKLDLHEGAVVTTAKRHRGALRNPPKSVDEYLETLAAQGFVVTADRLRQFADVL</sequence>
<proteinExistence type="predicted"/>
<reference evidence="3 4" key="1">
    <citation type="submission" date="2024-02" db="EMBL/GenBank/DDBJ databases">
        <title>New especies of Spiribacter isolated from saline water.</title>
        <authorList>
            <person name="Leon M.J."/>
            <person name="De La Haba R."/>
            <person name="Sanchez-Porro C."/>
            <person name="Ventosa A."/>
        </authorList>
    </citation>
    <scope>NUCLEOTIDE SEQUENCE [LARGE SCALE GENOMIC DNA]</scope>
    <source>
        <strain evidence="4">ag22IC6-196</strain>
    </source>
</reference>
<dbReference type="EMBL" id="JBAKFG010000004">
    <property type="protein sequence ID" value="MEX0373649.1"/>
    <property type="molecule type" value="Genomic_DNA"/>
</dbReference>
<dbReference type="InterPro" id="IPR058652">
    <property type="entry name" value="VapC50_C"/>
</dbReference>
<dbReference type="Pfam" id="PF13470">
    <property type="entry name" value="PIN_3"/>
    <property type="match status" value="1"/>
</dbReference>
<feature type="domain" description="VapC50 C-terminal" evidence="2">
    <location>
        <begin position="128"/>
        <end position="182"/>
    </location>
</feature>
<dbReference type="InterPro" id="IPR002716">
    <property type="entry name" value="PIN_dom"/>
</dbReference>
<feature type="domain" description="PIN" evidence="1">
    <location>
        <begin position="5"/>
        <end position="110"/>
    </location>
</feature>
<accession>A0ABV3RZY7</accession>